<dbReference type="InterPro" id="IPR027417">
    <property type="entry name" value="P-loop_NTPase"/>
</dbReference>
<feature type="domain" description="Helicase C-terminal" evidence="16">
    <location>
        <begin position="219"/>
        <end position="365"/>
    </location>
</feature>
<dbReference type="Proteomes" id="UP000012040">
    <property type="component" value="Chromosome"/>
</dbReference>
<dbReference type="GO" id="GO:0043138">
    <property type="term" value="F:3'-5' DNA helicase activity"/>
    <property type="evidence" value="ECO:0007669"/>
    <property type="project" value="UniProtKB-EC"/>
</dbReference>
<evidence type="ECO:0000256" key="8">
    <source>
        <dbReference type="ARBA" id="ARBA00023125"/>
    </source>
</evidence>
<dbReference type="CDD" id="cd17920">
    <property type="entry name" value="DEXHc_RecQ"/>
    <property type="match status" value="1"/>
</dbReference>
<dbReference type="Gene3D" id="1.10.150.80">
    <property type="entry name" value="HRDC domain"/>
    <property type="match status" value="1"/>
</dbReference>
<keyword evidence="5" id="KW-0378">Hydrolase</keyword>
<accession>M4V7R7</accession>
<dbReference type="AlphaFoldDB" id="M4V7R7"/>
<dbReference type="SMART" id="SM00490">
    <property type="entry name" value="HELICc"/>
    <property type="match status" value="1"/>
</dbReference>
<evidence type="ECO:0000259" key="15">
    <source>
        <dbReference type="PROSITE" id="PS51192"/>
    </source>
</evidence>
<dbReference type="GO" id="GO:0005524">
    <property type="term" value="F:ATP binding"/>
    <property type="evidence" value="ECO:0007669"/>
    <property type="project" value="UniProtKB-KW"/>
</dbReference>
<dbReference type="GO" id="GO:0009378">
    <property type="term" value="F:four-way junction helicase activity"/>
    <property type="evidence" value="ECO:0007669"/>
    <property type="project" value="TreeGrafter"/>
</dbReference>
<dbReference type="GO" id="GO:0005737">
    <property type="term" value="C:cytoplasm"/>
    <property type="evidence" value="ECO:0007669"/>
    <property type="project" value="TreeGrafter"/>
</dbReference>
<keyword evidence="8" id="KW-0238">DNA-binding</keyword>
<name>M4V7R7_9BACT</name>
<dbReference type="Pfam" id="PF16124">
    <property type="entry name" value="RecQ_Zn_bind"/>
    <property type="match status" value="1"/>
</dbReference>
<gene>
    <name evidence="17" type="ORF">A11Q_1047</name>
</gene>
<dbReference type="GO" id="GO:0006281">
    <property type="term" value="P:DNA repair"/>
    <property type="evidence" value="ECO:0007669"/>
    <property type="project" value="TreeGrafter"/>
</dbReference>
<evidence type="ECO:0000256" key="6">
    <source>
        <dbReference type="ARBA" id="ARBA00022806"/>
    </source>
</evidence>
<dbReference type="NCBIfam" id="TIGR00614">
    <property type="entry name" value="recQ_fam"/>
    <property type="match status" value="1"/>
</dbReference>
<evidence type="ECO:0000313" key="17">
    <source>
        <dbReference type="EMBL" id="AGH95263.1"/>
    </source>
</evidence>
<dbReference type="RefSeq" id="WP_015469753.1">
    <property type="nucleotide sequence ID" value="NC_020813.1"/>
</dbReference>
<dbReference type="InterPro" id="IPR032284">
    <property type="entry name" value="RecQ_Zn-bd"/>
</dbReference>
<dbReference type="GO" id="GO:0030894">
    <property type="term" value="C:replisome"/>
    <property type="evidence" value="ECO:0007669"/>
    <property type="project" value="TreeGrafter"/>
</dbReference>
<dbReference type="GO" id="GO:0046872">
    <property type="term" value="F:metal ion binding"/>
    <property type="evidence" value="ECO:0007669"/>
    <property type="project" value="UniProtKB-KW"/>
</dbReference>
<comment type="cofactor">
    <cofactor evidence="1">
        <name>Mg(2+)</name>
        <dbReference type="ChEBI" id="CHEBI:18420"/>
    </cofactor>
</comment>
<dbReference type="eggNOG" id="COG0514">
    <property type="taxonomic scope" value="Bacteria"/>
</dbReference>
<evidence type="ECO:0000256" key="1">
    <source>
        <dbReference type="ARBA" id="ARBA00001946"/>
    </source>
</evidence>
<dbReference type="KEGG" id="bex:A11Q_1047"/>
<feature type="domain" description="HRDC" evidence="14">
    <location>
        <begin position="436"/>
        <end position="511"/>
    </location>
</feature>
<evidence type="ECO:0000313" key="18">
    <source>
        <dbReference type="Proteomes" id="UP000012040"/>
    </source>
</evidence>
<dbReference type="Pfam" id="PF00270">
    <property type="entry name" value="DEAD"/>
    <property type="match status" value="1"/>
</dbReference>
<dbReference type="OrthoDB" id="5298715at2"/>
<keyword evidence="7" id="KW-0067">ATP-binding</keyword>
<keyword evidence="6" id="KW-0347">Helicase</keyword>
<evidence type="ECO:0000256" key="3">
    <source>
        <dbReference type="ARBA" id="ARBA00022723"/>
    </source>
</evidence>
<reference evidence="17 18" key="1">
    <citation type="journal article" date="2013" name="ISME J.">
        <title>By their genes ye shall know them: genomic signatures of predatory bacteria.</title>
        <authorList>
            <person name="Pasternak Z."/>
            <person name="Pietrokovski S."/>
            <person name="Rotem O."/>
            <person name="Gophna U."/>
            <person name="Lurie-Weinberger M.N."/>
            <person name="Jurkevitch E."/>
        </authorList>
    </citation>
    <scope>NUCLEOTIDE SEQUENCE [LARGE SCALE GENOMIC DNA]</scope>
    <source>
        <strain evidence="17 18">JSS</strain>
    </source>
</reference>
<evidence type="ECO:0000256" key="12">
    <source>
        <dbReference type="ARBA" id="ARBA00044535"/>
    </source>
</evidence>
<keyword evidence="9" id="KW-0413">Isomerase</keyword>
<dbReference type="InterPro" id="IPR001650">
    <property type="entry name" value="Helicase_C-like"/>
</dbReference>
<dbReference type="InterPro" id="IPR044876">
    <property type="entry name" value="HRDC_dom_sf"/>
</dbReference>
<evidence type="ECO:0000259" key="14">
    <source>
        <dbReference type="PROSITE" id="PS50967"/>
    </source>
</evidence>
<dbReference type="GO" id="GO:0006310">
    <property type="term" value="P:DNA recombination"/>
    <property type="evidence" value="ECO:0007669"/>
    <property type="project" value="InterPro"/>
</dbReference>
<dbReference type="InterPro" id="IPR014001">
    <property type="entry name" value="Helicase_ATP-bd"/>
</dbReference>
<evidence type="ECO:0000256" key="4">
    <source>
        <dbReference type="ARBA" id="ARBA00022741"/>
    </source>
</evidence>
<keyword evidence="3" id="KW-0479">Metal-binding</keyword>
<protein>
    <recommendedName>
        <fullName evidence="12">ATP-dependent DNA helicase RecQ</fullName>
        <ecNumber evidence="11">5.6.2.4</ecNumber>
    </recommendedName>
    <alternativeName>
        <fullName evidence="13">DNA 3'-5' helicase RecQ</fullName>
    </alternativeName>
</protein>
<evidence type="ECO:0000256" key="5">
    <source>
        <dbReference type="ARBA" id="ARBA00022801"/>
    </source>
</evidence>
<dbReference type="FunFam" id="3.40.50.300:FF:001389">
    <property type="entry name" value="ATP-dependent DNA helicase RecQ"/>
    <property type="match status" value="1"/>
</dbReference>
<dbReference type="CDD" id="cd18794">
    <property type="entry name" value="SF2_C_RecQ"/>
    <property type="match status" value="1"/>
</dbReference>
<comment type="similarity">
    <text evidence="2">Belongs to the helicase family. RecQ subfamily.</text>
</comment>
<dbReference type="PROSITE" id="PS50967">
    <property type="entry name" value="HRDC"/>
    <property type="match status" value="1"/>
</dbReference>
<dbReference type="EMBL" id="CP003537">
    <property type="protein sequence ID" value="AGH95263.1"/>
    <property type="molecule type" value="Genomic_DNA"/>
</dbReference>
<dbReference type="GO" id="GO:0016787">
    <property type="term" value="F:hydrolase activity"/>
    <property type="evidence" value="ECO:0007669"/>
    <property type="project" value="UniProtKB-KW"/>
</dbReference>
<dbReference type="PANTHER" id="PTHR13710">
    <property type="entry name" value="DNA HELICASE RECQ FAMILY MEMBER"/>
    <property type="match status" value="1"/>
</dbReference>
<dbReference type="PROSITE" id="PS51194">
    <property type="entry name" value="HELICASE_CTER"/>
    <property type="match status" value="1"/>
</dbReference>
<dbReference type="SUPFAM" id="SSF47819">
    <property type="entry name" value="HRDC-like"/>
    <property type="match status" value="1"/>
</dbReference>
<dbReference type="PANTHER" id="PTHR13710:SF105">
    <property type="entry name" value="ATP-DEPENDENT DNA HELICASE Q1"/>
    <property type="match status" value="1"/>
</dbReference>
<dbReference type="HOGENOM" id="CLU_001103_9_7_7"/>
<dbReference type="InterPro" id="IPR004589">
    <property type="entry name" value="DNA_helicase_ATP-dep_RecQ"/>
</dbReference>
<dbReference type="InterPro" id="IPR002121">
    <property type="entry name" value="HRDC_dom"/>
</dbReference>
<dbReference type="Gene3D" id="3.40.50.300">
    <property type="entry name" value="P-loop containing nucleotide triphosphate hydrolases"/>
    <property type="match status" value="2"/>
</dbReference>
<sequence>MDLHAQLKKSFNLEQFRLGQQDIIQSVLTNKDTLAVLPTGGGKSLCYQLPAVYLNKLVIVISPLIALMKDQVSALQKKGIPAGALFSGQSEDEKRLVFSQINQGGVFVLYLSPERVQKEGFQKWILQRPLALFAVDEAHCVSQWGHDFRAEYSELKILKKLRPDVPVLALTASATPTVLDDISKNLNMVKPQRLVHGFYRPNLYYQVESCENEDIKDDWLLQSIKQFPEGRILVYCGTRKVTEEVAEMLQSKFKNVDYYHAGLGTKERTRVQESYVNGELRILVATNAFGMGIDQPDVRLVVHYQMPANIDALYQEMGRAGRDGNPSTCLMLYSKRDKGLQSYFITNSDARPEIKDLKWRNLDALVEYSEGGECRHAEILTYYKDAQRLKRCGHCDICDPQSNRKILEVLSERNNSVKLVKNSSKKYKFVVGEELTPEQQLVFRALKDWRKNKANELDVPAFVIFGDKTLRELAQINPQSLDELQNVYGIGEAKIEKFGVEILAELKLASE</sequence>
<dbReference type="GO" id="GO:0003677">
    <property type="term" value="F:DNA binding"/>
    <property type="evidence" value="ECO:0007669"/>
    <property type="project" value="UniProtKB-KW"/>
</dbReference>
<proteinExistence type="inferred from homology"/>
<dbReference type="SUPFAM" id="SSF52540">
    <property type="entry name" value="P-loop containing nucleoside triphosphate hydrolases"/>
    <property type="match status" value="1"/>
</dbReference>
<dbReference type="SMART" id="SM00487">
    <property type="entry name" value="DEXDc"/>
    <property type="match status" value="1"/>
</dbReference>
<organism evidence="17 18">
    <name type="scientific">Pseudobdellovibrio exovorus JSS</name>
    <dbReference type="NCBI Taxonomy" id="1184267"/>
    <lineage>
        <taxon>Bacteria</taxon>
        <taxon>Pseudomonadati</taxon>
        <taxon>Bdellovibrionota</taxon>
        <taxon>Bdellovibrionia</taxon>
        <taxon>Bdellovibrionales</taxon>
        <taxon>Pseudobdellovibrionaceae</taxon>
        <taxon>Pseudobdellovibrio</taxon>
    </lineage>
</organism>
<dbReference type="GO" id="GO:0043590">
    <property type="term" value="C:bacterial nucleoid"/>
    <property type="evidence" value="ECO:0007669"/>
    <property type="project" value="TreeGrafter"/>
</dbReference>
<evidence type="ECO:0000256" key="2">
    <source>
        <dbReference type="ARBA" id="ARBA00005446"/>
    </source>
</evidence>
<keyword evidence="18" id="KW-1185">Reference proteome</keyword>
<keyword evidence="4" id="KW-0547">Nucleotide-binding</keyword>
<dbReference type="Pfam" id="PF00271">
    <property type="entry name" value="Helicase_C"/>
    <property type="match status" value="1"/>
</dbReference>
<dbReference type="STRING" id="1184267.A11Q_1047"/>
<evidence type="ECO:0000256" key="9">
    <source>
        <dbReference type="ARBA" id="ARBA00023235"/>
    </source>
</evidence>
<comment type="catalytic activity">
    <reaction evidence="10">
        <text>Couples ATP hydrolysis with the unwinding of duplex DNA by translocating in the 3'-5' direction.</text>
        <dbReference type="EC" id="5.6.2.4"/>
    </reaction>
</comment>
<dbReference type="PATRIC" id="fig|1184267.3.peg.1061"/>
<evidence type="ECO:0000256" key="10">
    <source>
        <dbReference type="ARBA" id="ARBA00034617"/>
    </source>
</evidence>
<evidence type="ECO:0000256" key="11">
    <source>
        <dbReference type="ARBA" id="ARBA00034808"/>
    </source>
</evidence>
<dbReference type="EC" id="5.6.2.4" evidence="11"/>
<dbReference type="PROSITE" id="PS51192">
    <property type="entry name" value="HELICASE_ATP_BIND_1"/>
    <property type="match status" value="1"/>
</dbReference>
<evidence type="ECO:0000256" key="7">
    <source>
        <dbReference type="ARBA" id="ARBA00022840"/>
    </source>
</evidence>
<evidence type="ECO:0000259" key="16">
    <source>
        <dbReference type="PROSITE" id="PS51194"/>
    </source>
</evidence>
<dbReference type="Pfam" id="PF00570">
    <property type="entry name" value="HRDC"/>
    <property type="match status" value="1"/>
</dbReference>
<dbReference type="InterPro" id="IPR010997">
    <property type="entry name" value="HRDC-like_sf"/>
</dbReference>
<evidence type="ECO:0000256" key="13">
    <source>
        <dbReference type="ARBA" id="ARBA00044550"/>
    </source>
</evidence>
<feature type="domain" description="Helicase ATP-binding" evidence="15">
    <location>
        <begin position="24"/>
        <end position="192"/>
    </location>
</feature>
<dbReference type="SMART" id="SM00341">
    <property type="entry name" value="HRDC"/>
    <property type="match status" value="1"/>
</dbReference>
<dbReference type="InterPro" id="IPR011545">
    <property type="entry name" value="DEAD/DEAH_box_helicase_dom"/>
</dbReference>